<dbReference type="RefSeq" id="WP_047121236.1">
    <property type="nucleotide sequence ID" value="NZ_LN831788.1"/>
</dbReference>
<dbReference type="Proteomes" id="UP000035016">
    <property type="component" value="Plasmid pSLE1"/>
</dbReference>
<dbReference type="AlphaFoldDB" id="A0A0F7VQR8"/>
<dbReference type="PATRIC" id="fig|1437453.6.peg.7144"/>
<dbReference type="EMBL" id="LN831788">
    <property type="protein sequence ID" value="CQR59186.1"/>
    <property type="molecule type" value="Genomic_DNA"/>
</dbReference>
<geneLocation type="plasmid" evidence="1 2">
    <name>pSLE1</name>
</geneLocation>
<keyword evidence="1" id="KW-0614">Plasmid</keyword>
<dbReference type="Pfam" id="PF19730">
    <property type="entry name" value="DUF6221"/>
    <property type="match status" value="1"/>
</dbReference>
<accession>A0A0F7VQR8</accession>
<gene>
    <name evidence="1" type="ORF">sle1_019</name>
</gene>
<proteinExistence type="predicted"/>
<organism evidence="1 2">
    <name type="scientific">Streptomyces leeuwenhoekii</name>
    <dbReference type="NCBI Taxonomy" id="1437453"/>
    <lineage>
        <taxon>Bacteria</taxon>
        <taxon>Bacillati</taxon>
        <taxon>Actinomycetota</taxon>
        <taxon>Actinomycetes</taxon>
        <taxon>Kitasatosporales</taxon>
        <taxon>Streptomycetaceae</taxon>
        <taxon>Streptomyces</taxon>
    </lineage>
</organism>
<evidence type="ECO:0000313" key="2">
    <source>
        <dbReference type="Proteomes" id="UP000035016"/>
    </source>
</evidence>
<sequence length="121" mass="13848">MKELVQFLRERLDDDERRARAATPGPWRQSGIGDYGWTVSFSRPGSGVEAEDSDQGRADADFIAAHDPTRALDEIDAKRRMVNRITYHADLMGWDEVHGDLLRSLASVYSEHPDYQKVWRS</sequence>
<dbReference type="InterPro" id="IPR046193">
    <property type="entry name" value="DUF6221"/>
</dbReference>
<protein>
    <submittedName>
        <fullName evidence="1">Sle1_019 protein</fullName>
    </submittedName>
</protein>
<reference evidence="2" key="1">
    <citation type="submission" date="2015-02" db="EMBL/GenBank/DDBJ databases">
        <authorList>
            <person name="Gomez-Escribano P.J."/>
        </authorList>
    </citation>
    <scope>NUCLEOTIDE SEQUENCE [LARGE SCALE GENOMIC DNA]</scope>
    <source>
        <strain evidence="2">C34 (DSM 42122 / NRRL B-24963)</strain>
        <plasmid evidence="2">pSLE1</plasmid>
    </source>
</reference>
<evidence type="ECO:0000313" key="1">
    <source>
        <dbReference type="EMBL" id="CQR59186.1"/>
    </source>
</evidence>
<name>A0A0F7VQR8_STRLW</name>
<dbReference type="KEGG" id="sle:sle1_019"/>